<dbReference type="STRING" id="101127.A0A1X2GSK9"/>
<dbReference type="InterPro" id="IPR023606">
    <property type="entry name" value="CoA-Trfase_III_dom_1_sf"/>
</dbReference>
<dbReference type="InterPro" id="IPR003673">
    <property type="entry name" value="CoA-Trfase_fam_III"/>
</dbReference>
<sequence>MSVLLYQFHVKDDQGSVMSVGPSHPDFHQVLFEHFKDKDYFKANGSLWDTMATNIYRTKDGRYYHIHGSMNSKPTKEMLGMPNSQPKADMTADEAWPLYQEAVAKFDAKELDALANDTYQQAGTICNTAEEFKATEQYRANAHVNLFETHHIQDGTPARWWARADQGSVARPLAGLKVLDLTRIIAAPAVTRTLAEYGASVLRVTAPHLPDMTVLHPDLQSGKWNCELDLRKDQDVQRLHALVEEADVVVTGYRPYHLDKYGLGKDDLLAVAQRRGRGMVICRENCYGWNGPWQGRIGWQQISDAVCGVSRSFAEAVGAKGEAITPVFPNSDFCTGTAGAVGVMQALMDQAKQGGSYVVDLALNYYSVWLTDHVGTYEDAVWQDLWLAKGQPKLHHHQHMMILLPIYLGLLMQHSRHLFKPEYFVTEPLLDGKTALTLLRPVVAFSGATQPGFHIKPRGNGTDEPYWPMDLSTQVITKADA</sequence>
<name>A0A1X2GSK9_9FUNG</name>
<organism evidence="2 3">
    <name type="scientific">Hesseltinella vesiculosa</name>
    <dbReference type="NCBI Taxonomy" id="101127"/>
    <lineage>
        <taxon>Eukaryota</taxon>
        <taxon>Fungi</taxon>
        <taxon>Fungi incertae sedis</taxon>
        <taxon>Mucoromycota</taxon>
        <taxon>Mucoromycotina</taxon>
        <taxon>Mucoromycetes</taxon>
        <taxon>Mucorales</taxon>
        <taxon>Cunninghamellaceae</taxon>
        <taxon>Hesseltinella</taxon>
    </lineage>
</organism>
<reference evidence="2 3" key="1">
    <citation type="submission" date="2016-07" db="EMBL/GenBank/DDBJ databases">
        <title>Pervasive Adenine N6-methylation of Active Genes in Fungi.</title>
        <authorList>
            <consortium name="DOE Joint Genome Institute"/>
            <person name="Mondo S.J."/>
            <person name="Dannebaum R.O."/>
            <person name="Kuo R.C."/>
            <person name="Labutti K."/>
            <person name="Haridas S."/>
            <person name="Kuo A."/>
            <person name="Salamov A."/>
            <person name="Ahrendt S.R."/>
            <person name="Lipzen A."/>
            <person name="Sullivan W."/>
            <person name="Andreopoulos W.B."/>
            <person name="Clum A."/>
            <person name="Lindquist E."/>
            <person name="Daum C."/>
            <person name="Ramamoorthy G.K."/>
            <person name="Gryganskyi A."/>
            <person name="Culley D."/>
            <person name="Magnuson J.K."/>
            <person name="James T.Y."/>
            <person name="O'Malley M.A."/>
            <person name="Stajich J.E."/>
            <person name="Spatafora J.W."/>
            <person name="Visel A."/>
            <person name="Grigoriev I.V."/>
        </authorList>
    </citation>
    <scope>NUCLEOTIDE SEQUENCE [LARGE SCALE GENOMIC DNA]</scope>
    <source>
        <strain evidence="2 3">NRRL 3301</strain>
    </source>
</reference>
<dbReference type="EMBL" id="MCGT01000005">
    <property type="protein sequence ID" value="ORX59591.1"/>
    <property type="molecule type" value="Genomic_DNA"/>
</dbReference>
<protein>
    <submittedName>
        <fullName evidence="2">CoA-transferase family III</fullName>
    </submittedName>
</protein>
<evidence type="ECO:0000313" key="2">
    <source>
        <dbReference type="EMBL" id="ORX59591.1"/>
    </source>
</evidence>
<dbReference type="PANTHER" id="PTHR48229">
    <property type="entry name" value="CAIB/BAIF FAMILY ENZYME (AFU_ORTHOLOGUE AFUA_1G05360)-RELATED"/>
    <property type="match status" value="1"/>
</dbReference>
<accession>A0A1X2GSK9</accession>
<dbReference type="AlphaFoldDB" id="A0A1X2GSK9"/>
<comment type="similarity">
    <text evidence="1">Belongs to the CoA-transferase III family.</text>
</comment>
<evidence type="ECO:0000313" key="3">
    <source>
        <dbReference type="Proteomes" id="UP000242146"/>
    </source>
</evidence>
<proteinExistence type="inferred from homology"/>
<comment type="caution">
    <text evidence="2">The sequence shown here is derived from an EMBL/GenBank/DDBJ whole genome shotgun (WGS) entry which is preliminary data.</text>
</comment>
<dbReference type="Pfam" id="PF02515">
    <property type="entry name" value="CoA_transf_3"/>
    <property type="match status" value="1"/>
</dbReference>
<keyword evidence="3" id="KW-1185">Reference proteome</keyword>
<gene>
    <name evidence="2" type="ORF">DM01DRAFT_1333059</name>
</gene>
<dbReference type="OrthoDB" id="2308815at2759"/>
<dbReference type="Proteomes" id="UP000242146">
    <property type="component" value="Unassembled WGS sequence"/>
</dbReference>
<dbReference type="InterPro" id="IPR052985">
    <property type="entry name" value="CoA-trans_III_biosynth/detox"/>
</dbReference>
<evidence type="ECO:0000256" key="1">
    <source>
        <dbReference type="ARBA" id="ARBA00008383"/>
    </source>
</evidence>
<dbReference type="PANTHER" id="PTHR48229:SF2">
    <property type="entry name" value="CAIB_BAIF FAMILY PROTEIN"/>
    <property type="match status" value="1"/>
</dbReference>
<keyword evidence="2" id="KW-0808">Transferase</keyword>
<dbReference type="SUPFAM" id="SSF89796">
    <property type="entry name" value="CoA-transferase family III (CaiB/BaiF)"/>
    <property type="match status" value="2"/>
</dbReference>
<dbReference type="Gene3D" id="3.40.50.10540">
    <property type="entry name" value="Crotonobetainyl-coa:carnitine coa-transferase, domain 1"/>
    <property type="match status" value="1"/>
</dbReference>
<dbReference type="GO" id="GO:0016740">
    <property type="term" value="F:transferase activity"/>
    <property type="evidence" value="ECO:0007669"/>
    <property type="project" value="UniProtKB-KW"/>
</dbReference>